<keyword evidence="15" id="KW-1185">Reference proteome</keyword>
<dbReference type="SUPFAM" id="SSF53748">
    <property type="entry name" value="Phosphoglycerate kinase"/>
    <property type="match status" value="1"/>
</dbReference>
<dbReference type="PRINTS" id="PR00477">
    <property type="entry name" value="PHGLYCKINASE"/>
</dbReference>
<accession>A0A812RXV8</accession>
<dbReference type="FunFam" id="3.40.50.1260:FF:000031">
    <property type="entry name" value="Phosphoglycerate kinase 1"/>
    <property type="match status" value="1"/>
</dbReference>
<dbReference type="GO" id="GO:0043531">
    <property type="term" value="F:ADP binding"/>
    <property type="evidence" value="ECO:0007669"/>
    <property type="project" value="TreeGrafter"/>
</dbReference>
<evidence type="ECO:0000256" key="5">
    <source>
        <dbReference type="ARBA" id="ARBA00013061"/>
    </source>
</evidence>
<name>A0A812RXV8_SYMPI</name>
<comment type="pathway">
    <text evidence="3 12">Carbohydrate degradation; glycolysis; pyruvate from D-glyceraldehyde 3-phosphate: step 2/5.</text>
</comment>
<dbReference type="PANTHER" id="PTHR11406:SF23">
    <property type="entry name" value="PHOSPHOGLYCERATE KINASE 1, CHLOROPLASTIC-RELATED"/>
    <property type="match status" value="1"/>
</dbReference>
<protein>
    <recommendedName>
        <fullName evidence="5 12">Phosphoglycerate kinase</fullName>
        <ecNumber evidence="5 12">2.7.2.3</ecNumber>
    </recommendedName>
</protein>
<sequence length="250" mass="26247">MSLRPDCVGPAAEAAVGELAAGEVLLLENLRFHAGEEANDPDFAAGLAALGDLYVNDAFSAAHRAHASVEALARRRPAAAGRLMQQELEALTRALEQPERPVAAIVGGAKVSTKLDLLGNLVEKVQLLIVGGGMANTFLHALGVDVGASLCEAEMAETVQEIVRRAKANDCDILLPTDALVAHALVANPPYDTVPIKQVPHDRMILDVGPATAEHIVNRLGEVKTLVWNGPLGAFEVPPFETGTNLVAKA</sequence>
<organism evidence="14 15">
    <name type="scientific">Symbiodinium pilosum</name>
    <name type="common">Dinoflagellate</name>
    <dbReference type="NCBI Taxonomy" id="2952"/>
    <lineage>
        <taxon>Eukaryota</taxon>
        <taxon>Sar</taxon>
        <taxon>Alveolata</taxon>
        <taxon>Dinophyceae</taxon>
        <taxon>Suessiales</taxon>
        <taxon>Symbiodiniaceae</taxon>
        <taxon>Symbiodinium</taxon>
    </lineage>
</organism>
<feature type="non-terminal residue" evidence="14">
    <location>
        <position position="1"/>
    </location>
</feature>
<gene>
    <name evidence="14" type="primary">pgk</name>
    <name evidence="14" type="ORF">SPIL2461_LOCUS11186</name>
</gene>
<dbReference type="InterPro" id="IPR036043">
    <property type="entry name" value="Phosphoglycerate_kinase_sf"/>
</dbReference>
<dbReference type="EMBL" id="CAJNIZ010021759">
    <property type="protein sequence ID" value="CAE7455442.1"/>
    <property type="molecule type" value="Genomic_DNA"/>
</dbReference>
<evidence type="ECO:0000256" key="2">
    <source>
        <dbReference type="ARBA" id="ARBA00001946"/>
    </source>
</evidence>
<keyword evidence="11" id="KW-0324">Glycolysis</keyword>
<evidence type="ECO:0000256" key="6">
    <source>
        <dbReference type="ARBA" id="ARBA00022679"/>
    </source>
</evidence>
<evidence type="ECO:0000256" key="12">
    <source>
        <dbReference type="RuleBase" id="RU000532"/>
    </source>
</evidence>
<dbReference type="UniPathway" id="UPA00109">
    <property type="reaction ID" value="UER00185"/>
</dbReference>
<dbReference type="GO" id="GO:0006096">
    <property type="term" value="P:glycolytic process"/>
    <property type="evidence" value="ECO:0007669"/>
    <property type="project" value="UniProtKB-UniPathway"/>
</dbReference>
<dbReference type="Gene3D" id="3.40.50.1260">
    <property type="entry name" value="Phosphoglycerate kinase, N-terminal domain"/>
    <property type="match status" value="2"/>
</dbReference>
<dbReference type="GO" id="GO:0006094">
    <property type="term" value="P:gluconeogenesis"/>
    <property type="evidence" value="ECO:0007669"/>
    <property type="project" value="TreeGrafter"/>
</dbReference>
<comment type="catalytic activity">
    <reaction evidence="1 12">
        <text>(2R)-3-phosphoglycerate + ATP = (2R)-3-phospho-glyceroyl phosphate + ADP</text>
        <dbReference type="Rhea" id="RHEA:14801"/>
        <dbReference type="ChEBI" id="CHEBI:30616"/>
        <dbReference type="ChEBI" id="CHEBI:57604"/>
        <dbReference type="ChEBI" id="CHEBI:58272"/>
        <dbReference type="ChEBI" id="CHEBI:456216"/>
        <dbReference type="EC" id="2.7.2.3"/>
    </reaction>
</comment>
<keyword evidence="6 12" id="KW-0808">Transferase</keyword>
<dbReference type="AlphaFoldDB" id="A0A812RXV8"/>
<dbReference type="InterPro" id="IPR001576">
    <property type="entry name" value="Phosphoglycerate_kinase"/>
</dbReference>
<dbReference type="EC" id="2.7.2.3" evidence="5 12"/>
<comment type="similarity">
    <text evidence="4 12">Belongs to the phosphoglycerate kinase family.</text>
</comment>
<evidence type="ECO:0000256" key="11">
    <source>
        <dbReference type="ARBA" id="ARBA00023152"/>
    </source>
</evidence>
<evidence type="ECO:0000256" key="1">
    <source>
        <dbReference type="ARBA" id="ARBA00000642"/>
    </source>
</evidence>
<dbReference type="GO" id="GO:0005524">
    <property type="term" value="F:ATP binding"/>
    <property type="evidence" value="ECO:0007669"/>
    <property type="project" value="UniProtKB-KW"/>
</dbReference>
<evidence type="ECO:0000313" key="14">
    <source>
        <dbReference type="EMBL" id="CAE7455442.1"/>
    </source>
</evidence>
<dbReference type="GO" id="GO:0004618">
    <property type="term" value="F:phosphoglycerate kinase activity"/>
    <property type="evidence" value="ECO:0007669"/>
    <property type="project" value="UniProtKB-EC"/>
</dbReference>
<evidence type="ECO:0000256" key="8">
    <source>
        <dbReference type="ARBA" id="ARBA00022777"/>
    </source>
</evidence>
<evidence type="ECO:0000256" key="3">
    <source>
        <dbReference type="ARBA" id="ARBA00004838"/>
    </source>
</evidence>
<evidence type="ECO:0000256" key="4">
    <source>
        <dbReference type="ARBA" id="ARBA00008982"/>
    </source>
</evidence>
<dbReference type="OrthoDB" id="275353at2759"/>
<evidence type="ECO:0000256" key="7">
    <source>
        <dbReference type="ARBA" id="ARBA00022741"/>
    </source>
</evidence>
<reference evidence="14" key="1">
    <citation type="submission" date="2021-02" db="EMBL/GenBank/DDBJ databases">
        <authorList>
            <person name="Dougan E. K."/>
            <person name="Rhodes N."/>
            <person name="Thang M."/>
            <person name="Chan C."/>
        </authorList>
    </citation>
    <scope>NUCLEOTIDE SEQUENCE</scope>
</reference>
<evidence type="ECO:0000256" key="10">
    <source>
        <dbReference type="ARBA" id="ARBA00022842"/>
    </source>
</evidence>
<keyword evidence="8 12" id="KW-0418">Kinase</keyword>
<evidence type="ECO:0000256" key="13">
    <source>
        <dbReference type="RuleBase" id="RU000696"/>
    </source>
</evidence>
<dbReference type="Proteomes" id="UP000649617">
    <property type="component" value="Unassembled WGS sequence"/>
</dbReference>
<dbReference type="GO" id="GO:0005829">
    <property type="term" value="C:cytosol"/>
    <property type="evidence" value="ECO:0007669"/>
    <property type="project" value="TreeGrafter"/>
</dbReference>
<keyword evidence="10" id="KW-0460">Magnesium</keyword>
<proteinExistence type="inferred from homology"/>
<comment type="cofactor">
    <cofactor evidence="2">
        <name>Mg(2+)</name>
        <dbReference type="ChEBI" id="CHEBI:18420"/>
    </cofactor>
</comment>
<comment type="subunit">
    <text evidence="13">Monomer.</text>
</comment>
<keyword evidence="7" id="KW-0547">Nucleotide-binding</keyword>
<comment type="caution">
    <text evidence="14">The sequence shown here is derived from an EMBL/GenBank/DDBJ whole genome shotgun (WGS) entry which is preliminary data.</text>
</comment>
<dbReference type="InterPro" id="IPR015824">
    <property type="entry name" value="Phosphoglycerate_kinase_N"/>
</dbReference>
<keyword evidence="9" id="KW-0067">ATP-binding</keyword>
<dbReference type="PANTHER" id="PTHR11406">
    <property type="entry name" value="PHOSPHOGLYCERATE KINASE"/>
    <property type="match status" value="1"/>
</dbReference>
<evidence type="ECO:0000313" key="15">
    <source>
        <dbReference type="Proteomes" id="UP000649617"/>
    </source>
</evidence>
<evidence type="ECO:0000256" key="9">
    <source>
        <dbReference type="ARBA" id="ARBA00022840"/>
    </source>
</evidence>
<dbReference type="Pfam" id="PF00162">
    <property type="entry name" value="PGK"/>
    <property type="match status" value="1"/>
</dbReference>